<dbReference type="EMBL" id="CAGI01000160">
    <property type="protein sequence ID" value="CCF51024.1"/>
    <property type="molecule type" value="Genomic_DNA"/>
</dbReference>
<feature type="transmembrane region" description="Helical" evidence="2">
    <location>
        <begin position="44"/>
        <end position="62"/>
    </location>
</feature>
<organism evidence="4 5">
    <name type="scientific">Ustilago hordei</name>
    <name type="common">Barley covered smut fungus</name>
    <dbReference type="NCBI Taxonomy" id="120017"/>
    <lineage>
        <taxon>Eukaryota</taxon>
        <taxon>Fungi</taxon>
        <taxon>Dikarya</taxon>
        <taxon>Basidiomycota</taxon>
        <taxon>Ustilaginomycotina</taxon>
        <taxon>Ustilaginomycetes</taxon>
        <taxon>Ustilaginales</taxon>
        <taxon>Ustilaginaceae</taxon>
        <taxon>Ustilago</taxon>
    </lineage>
</organism>
<evidence type="ECO:0000256" key="2">
    <source>
        <dbReference type="SAM" id="Phobius"/>
    </source>
</evidence>
<keyword evidence="5" id="KW-1185">Reference proteome</keyword>
<gene>
    <name evidence="4" type="ORF">UHOR_06923</name>
</gene>
<feature type="transmembrane region" description="Helical" evidence="2">
    <location>
        <begin position="82"/>
        <end position="104"/>
    </location>
</feature>
<evidence type="ECO:0000313" key="4">
    <source>
        <dbReference type="EMBL" id="CCF51024.1"/>
    </source>
</evidence>
<protein>
    <recommendedName>
        <fullName evidence="3">DUF6533 domain-containing protein</fullName>
    </recommendedName>
</protein>
<feature type="transmembrane region" description="Helical" evidence="2">
    <location>
        <begin position="144"/>
        <end position="164"/>
    </location>
</feature>
<feature type="transmembrane region" description="Helical" evidence="2">
    <location>
        <begin position="258"/>
        <end position="276"/>
    </location>
</feature>
<evidence type="ECO:0000259" key="3">
    <source>
        <dbReference type="Pfam" id="PF20151"/>
    </source>
</evidence>
<dbReference type="OrthoDB" id="3346251at2759"/>
<reference evidence="4 5" key="1">
    <citation type="journal article" date="2012" name="Plant Cell">
        <title>Genome comparison of barley and maize smut fungi reveals targeted loss of RNA silencing components and species-specific presence of transposable elements.</title>
        <authorList>
            <person name="Laurie J.D."/>
            <person name="Ali S."/>
            <person name="Linning R."/>
            <person name="Mannhaupt G."/>
            <person name="Wong P."/>
            <person name="Gueldener U."/>
            <person name="Muensterkoetter M."/>
            <person name="Moore R."/>
            <person name="Kahmann R."/>
            <person name="Bakkeren G."/>
            <person name="Schirawski J."/>
        </authorList>
    </citation>
    <scope>NUCLEOTIDE SEQUENCE [LARGE SCALE GENOMIC DNA]</scope>
    <source>
        <strain evidence="5">Uh4875-4</strain>
    </source>
</reference>
<dbReference type="Pfam" id="PF20151">
    <property type="entry name" value="DUF6533"/>
    <property type="match status" value="1"/>
</dbReference>
<keyword evidence="2" id="KW-0472">Membrane</keyword>
<sequence length="679" mass="74764">MSDANQQADWLARLCNNTAPPTPRTKQDLVAAGILLPSYDTHDAFVNNVAIVAATLYCWEYIMTVPSEIQIYFSIPWTAPHLVLFVLMRYSTLIAITLGLYATWHRQHGHCIAYSEVATILVQVSVSAVLGWRTIAIWQKDARIIVIIGLLLTTLMVFSSLLVLSMKSERLENGECVLVENGNYESFPLYWFYAGTVVYDTLVIVLSTYRLWQHHNDVGVFPGANVDDTSKGGIGWARWMHSQWNSITPLLFRLTSNGVLYLAFSTGFNVVCFLIGHWNEARAQDMMLLWSSVMWVVCQRLVLLEIRATWGDRPGAIGLRSKGVSNSETDGLIVQILQSSWACKTPLANNNGQQVDTSKEERDPEIVLSLSVDSCLKAAPTQCCGGGAQQRSSQTLARVETRQTSTGQPSIRNMGLEESTVQQLHDFRPCIPGDSYDALGSRSNVNSERMTTVDGDLSTSALITQTNETSIEDKRNSGFRNRLGALRNTNSSNKILATLTKSSREEGVNVSIANSEAAPPCSTSNAIDHPLMDVSHPTPTARPQRDSTSSKFLRISQAFERNGKLGATAPDTSLRYSTSTEGKLQRCNCARSTFTTETTVVPRGKEEEFQMNKSGSTGDVISSLEIAHMLANMSDDAKSTALALAGMENTSPLPSASSFTSAIRTETERPRWIIHPPLM</sequence>
<keyword evidence="2" id="KW-1133">Transmembrane helix</keyword>
<feature type="domain" description="DUF6533" evidence="3">
    <location>
        <begin position="49"/>
        <end position="94"/>
    </location>
</feature>
<feature type="region of interest" description="Disordered" evidence="1">
    <location>
        <begin position="526"/>
        <end position="549"/>
    </location>
</feature>
<keyword evidence="2" id="KW-0812">Transmembrane</keyword>
<comment type="caution">
    <text evidence="4">The sequence shown here is derived from an EMBL/GenBank/DDBJ whole genome shotgun (WGS) entry which is preliminary data.</text>
</comment>
<evidence type="ECO:0000256" key="1">
    <source>
        <dbReference type="SAM" id="MobiDB-lite"/>
    </source>
</evidence>
<dbReference type="Proteomes" id="UP000006174">
    <property type="component" value="Unassembled WGS sequence"/>
</dbReference>
<proteinExistence type="predicted"/>
<dbReference type="HOGENOM" id="CLU_405007_0_0_1"/>
<evidence type="ECO:0000313" key="5">
    <source>
        <dbReference type="Proteomes" id="UP000006174"/>
    </source>
</evidence>
<name>I2FVT1_USTHO</name>
<feature type="transmembrane region" description="Helical" evidence="2">
    <location>
        <begin position="190"/>
        <end position="212"/>
    </location>
</feature>
<dbReference type="AlphaFoldDB" id="I2FVT1"/>
<dbReference type="OMA" id="ATLYCWE"/>
<dbReference type="InterPro" id="IPR045340">
    <property type="entry name" value="DUF6533"/>
</dbReference>
<accession>I2FVT1</accession>
<dbReference type="eggNOG" id="ENOG502SWBR">
    <property type="taxonomic scope" value="Eukaryota"/>
</dbReference>